<dbReference type="GO" id="GO:0043565">
    <property type="term" value="F:sequence-specific DNA binding"/>
    <property type="evidence" value="ECO:0007669"/>
    <property type="project" value="TreeGrafter"/>
</dbReference>
<feature type="domain" description="HTH lysR-type" evidence="5">
    <location>
        <begin position="6"/>
        <end position="63"/>
    </location>
</feature>
<gene>
    <name evidence="6" type="primary">gcvA</name>
    <name evidence="6" type="ORF">OPDIPICF_04362</name>
</gene>
<dbReference type="PANTHER" id="PTHR30537">
    <property type="entry name" value="HTH-TYPE TRANSCRIPTIONAL REGULATOR"/>
    <property type="match status" value="1"/>
</dbReference>
<dbReference type="Proteomes" id="UP000441399">
    <property type="component" value="Unassembled WGS sequence"/>
</dbReference>
<keyword evidence="7" id="KW-1185">Reference proteome</keyword>
<name>A0A5S9PBB2_9GAMM</name>
<organism evidence="6 7">
    <name type="scientific">BD1-7 clade bacterium</name>
    <dbReference type="NCBI Taxonomy" id="2029982"/>
    <lineage>
        <taxon>Bacteria</taxon>
        <taxon>Pseudomonadati</taxon>
        <taxon>Pseudomonadota</taxon>
        <taxon>Gammaproteobacteria</taxon>
        <taxon>Cellvibrionales</taxon>
        <taxon>Spongiibacteraceae</taxon>
        <taxon>BD1-7 clade</taxon>
    </lineage>
</organism>
<dbReference type="GO" id="GO:0006351">
    <property type="term" value="P:DNA-templated transcription"/>
    <property type="evidence" value="ECO:0007669"/>
    <property type="project" value="TreeGrafter"/>
</dbReference>
<reference evidence="6 7" key="1">
    <citation type="submission" date="2019-11" db="EMBL/GenBank/DDBJ databases">
        <authorList>
            <person name="Holert J."/>
        </authorList>
    </citation>
    <scope>NUCLEOTIDE SEQUENCE [LARGE SCALE GENOMIC DNA]</scope>
    <source>
        <strain evidence="6">SB11_3</strain>
    </source>
</reference>
<dbReference type="PROSITE" id="PS50931">
    <property type="entry name" value="HTH_LYSR"/>
    <property type="match status" value="1"/>
</dbReference>
<dbReference type="InterPro" id="IPR000847">
    <property type="entry name" value="LysR_HTH_N"/>
</dbReference>
<evidence type="ECO:0000256" key="3">
    <source>
        <dbReference type="ARBA" id="ARBA00023125"/>
    </source>
</evidence>
<dbReference type="PRINTS" id="PR00039">
    <property type="entry name" value="HTHLYSR"/>
</dbReference>
<dbReference type="InterPro" id="IPR005119">
    <property type="entry name" value="LysR_subst-bd"/>
</dbReference>
<dbReference type="Gene3D" id="3.40.190.10">
    <property type="entry name" value="Periplasmic binding protein-like II"/>
    <property type="match status" value="2"/>
</dbReference>
<proteinExistence type="inferred from homology"/>
<dbReference type="InterPro" id="IPR036390">
    <property type="entry name" value="WH_DNA-bd_sf"/>
</dbReference>
<dbReference type="AlphaFoldDB" id="A0A5S9PBB2"/>
<dbReference type="Pfam" id="PF03466">
    <property type="entry name" value="LysR_substrate"/>
    <property type="match status" value="1"/>
</dbReference>
<dbReference type="SUPFAM" id="SSF46785">
    <property type="entry name" value="Winged helix' DNA-binding domain"/>
    <property type="match status" value="1"/>
</dbReference>
<dbReference type="InterPro" id="IPR036388">
    <property type="entry name" value="WH-like_DNA-bd_sf"/>
</dbReference>
<dbReference type="FunFam" id="1.10.10.10:FF:000038">
    <property type="entry name" value="Glycine cleavage system transcriptional activator"/>
    <property type="match status" value="1"/>
</dbReference>
<evidence type="ECO:0000259" key="5">
    <source>
        <dbReference type="PROSITE" id="PS50931"/>
    </source>
</evidence>
<dbReference type="OrthoDB" id="6787458at2"/>
<dbReference type="SUPFAM" id="SSF53850">
    <property type="entry name" value="Periplasmic binding protein-like II"/>
    <property type="match status" value="1"/>
</dbReference>
<keyword evidence="2" id="KW-0805">Transcription regulation</keyword>
<dbReference type="InterPro" id="IPR058163">
    <property type="entry name" value="LysR-type_TF_proteobact-type"/>
</dbReference>
<evidence type="ECO:0000313" key="7">
    <source>
        <dbReference type="Proteomes" id="UP000441399"/>
    </source>
</evidence>
<keyword evidence="4" id="KW-0804">Transcription</keyword>
<evidence type="ECO:0000256" key="4">
    <source>
        <dbReference type="ARBA" id="ARBA00023163"/>
    </source>
</evidence>
<dbReference type="PANTHER" id="PTHR30537:SF26">
    <property type="entry name" value="GLYCINE CLEAVAGE SYSTEM TRANSCRIPTIONAL ACTIVATOR"/>
    <property type="match status" value="1"/>
</dbReference>
<dbReference type="EMBL" id="CACSIO010000006">
    <property type="protein sequence ID" value="CAA0100858.1"/>
    <property type="molecule type" value="Genomic_DNA"/>
</dbReference>
<evidence type="ECO:0000256" key="2">
    <source>
        <dbReference type="ARBA" id="ARBA00023015"/>
    </source>
</evidence>
<dbReference type="Gene3D" id="1.10.10.10">
    <property type="entry name" value="Winged helix-like DNA-binding domain superfamily/Winged helix DNA-binding domain"/>
    <property type="match status" value="1"/>
</dbReference>
<protein>
    <submittedName>
        <fullName evidence="6">Glycine cleavage system transcriptional activator</fullName>
    </submittedName>
</protein>
<keyword evidence="3" id="KW-0238">DNA-binding</keyword>
<accession>A0A5S9PBB2</accession>
<dbReference type="GO" id="GO:0003700">
    <property type="term" value="F:DNA-binding transcription factor activity"/>
    <property type="evidence" value="ECO:0007669"/>
    <property type="project" value="InterPro"/>
</dbReference>
<evidence type="ECO:0000313" key="6">
    <source>
        <dbReference type="EMBL" id="CAA0100858.1"/>
    </source>
</evidence>
<dbReference type="Pfam" id="PF00126">
    <property type="entry name" value="HTH_1"/>
    <property type="match status" value="1"/>
</dbReference>
<comment type="similarity">
    <text evidence="1">Belongs to the LysR transcriptional regulatory family.</text>
</comment>
<sequence length="295" mass="32743">MHRRLPSLVALRAFEAAARLGSFKAAAEELSVTPTAISHQIRTLEEQLQIALFTRRTRSIELTEAGIEIAPAVTRAFGDISQSIDVATARNQVITLSTTPSFAALFLVPRLVDFYQKYPQYSVQLDTGTQVLDLQRNRHIDLVIRYGNNPPRGLTVVPLLQETFGAYISPALVHDEHQWGDLPLIETQWQQNVLAEVNWQQWLVQAGVDDAAADVDVIRFQEESHVLQAATAGKGIALASSVLAADFIARDLLVPFHSSVQLEGGRYQLMHRPESDQHAKVNDFVAWVQSAVSMD</sequence>
<evidence type="ECO:0000256" key="1">
    <source>
        <dbReference type="ARBA" id="ARBA00009437"/>
    </source>
</evidence>